<sequence>MRHLVFLCILIQAATQKAATYSIAQINKIGISEFTPTSTKNILYDLKLNMIAVSHDKVLTTYLDLKKTCTTNLNIEPTQLSIVKSSGNWYVLVLYRTHYSLLSFYCSEVTTNEIQLAGFPVLGIPLYKQSTLYTVVEDEGNYYAIVTSAVTNTFTKSKISPCEFFIVRHQFYPYIECQSGNIAYFFDFAGAKVEHHRTLPHAIQLGDVSLTITATNLTLKDQFKTTTYGHQIDLIRYDGNIYGNKLTVFIISRNCIASELCSTLFYMNLDKQQIEQQDQSFSAIFSSEYLPSIEKPQYGWSTILKLIISFLLGSNLLVVLFWIWTKIN</sequence>
<evidence type="ECO:0000256" key="1">
    <source>
        <dbReference type="SAM" id="Phobius"/>
    </source>
</evidence>
<accession>A0A1L3KJ04</accession>
<dbReference type="EMBL" id="KX883637">
    <property type="protein sequence ID" value="APG77352.1"/>
    <property type="molecule type" value="Genomic_RNA"/>
</dbReference>
<protein>
    <submittedName>
        <fullName evidence="2">Uncharacterized protein</fullName>
    </submittedName>
</protein>
<keyword evidence="3" id="KW-1185">Reference proteome</keyword>
<evidence type="ECO:0000313" key="3">
    <source>
        <dbReference type="Proteomes" id="UP000270607"/>
    </source>
</evidence>
<dbReference type="KEGG" id="vg:40526541"/>
<proteinExistence type="predicted"/>
<name>A0A1L3KJ04_9NIDO</name>
<dbReference type="RefSeq" id="YP_009666306.1">
    <property type="nucleotide sequence ID" value="NC_043490.1"/>
</dbReference>
<reference evidence="2 3" key="1">
    <citation type="journal article" date="2016" name="Nature">
        <title>Redefining the invertebrate RNA virosphere.</title>
        <authorList>
            <person name="Shi M."/>
            <person name="Lin X.D."/>
            <person name="Tian J.H."/>
            <person name="Chen L.J."/>
            <person name="Chen X."/>
            <person name="Li C.X."/>
            <person name="Qin X.C."/>
            <person name="Li J."/>
            <person name="Cao J.P."/>
            <person name="Eden J.S."/>
            <person name="Buchmann J."/>
            <person name="Wang W."/>
            <person name="Xu J."/>
            <person name="Holmes E.C."/>
            <person name="Zhang Y.Z."/>
        </authorList>
    </citation>
    <scope>NUCLEOTIDE SEQUENCE [LARGE SCALE GENOMIC DNA]</scope>
    <source>
        <strain evidence="2 3">XZSJSC61041</strain>
    </source>
</reference>
<organism evidence="2 3">
    <name type="scientific">Xinzhou nematode virus 6</name>
    <dbReference type="NCBI Taxonomy" id="1923774"/>
    <lineage>
        <taxon>Viruses</taxon>
        <taxon>Riboviria</taxon>
        <taxon>Orthornavirae</taxon>
        <taxon>Pisuviricota</taxon>
        <taxon>Pisoniviricetes</taxon>
        <taxon>Nidovirales</taxon>
        <taxon>Tornidovirineae</taxon>
        <taxon>Tobaniviridae</taxon>
        <taxon>Serpentovirinae</taxon>
        <taxon>Sectovirus</taxon>
        <taxon>Sanematovirus</taxon>
        <taxon>Sectovirus xinzhouense</taxon>
    </lineage>
</organism>
<keyword evidence="1" id="KW-1133">Transmembrane helix</keyword>
<feature type="transmembrane region" description="Helical" evidence="1">
    <location>
        <begin position="298"/>
        <end position="324"/>
    </location>
</feature>
<evidence type="ECO:0000313" key="2">
    <source>
        <dbReference type="EMBL" id="APG77352.1"/>
    </source>
</evidence>
<dbReference type="Proteomes" id="UP000270607">
    <property type="component" value="Segment"/>
</dbReference>
<keyword evidence="1" id="KW-0812">Transmembrane</keyword>
<keyword evidence="1" id="KW-0472">Membrane</keyword>
<dbReference type="GeneID" id="40526541"/>